<evidence type="ECO:0000256" key="1">
    <source>
        <dbReference type="SAM" id="Phobius"/>
    </source>
</evidence>
<dbReference type="AlphaFoldDB" id="A0AAV5ICK1"/>
<organism evidence="2 3">
    <name type="scientific">Rubroshorea leprosula</name>
    <dbReference type="NCBI Taxonomy" id="152421"/>
    <lineage>
        <taxon>Eukaryota</taxon>
        <taxon>Viridiplantae</taxon>
        <taxon>Streptophyta</taxon>
        <taxon>Embryophyta</taxon>
        <taxon>Tracheophyta</taxon>
        <taxon>Spermatophyta</taxon>
        <taxon>Magnoliopsida</taxon>
        <taxon>eudicotyledons</taxon>
        <taxon>Gunneridae</taxon>
        <taxon>Pentapetalae</taxon>
        <taxon>rosids</taxon>
        <taxon>malvids</taxon>
        <taxon>Malvales</taxon>
        <taxon>Dipterocarpaceae</taxon>
        <taxon>Rubroshorea</taxon>
    </lineage>
</organism>
<name>A0AAV5ICK1_9ROSI</name>
<sequence length="58" mass="6726">MCYANYEAKMLNMPYKQNFHSTFTIFASAFLIYDFICCSRLTASYTSLTSHIPNSNPR</sequence>
<evidence type="ECO:0000313" key="2">
    <source>
        <dbReference type="EMBL" id="GKU95005.1"/>
    </source>
</evidence>
<proteinExistence type="predicted"/>
<accession>A0AAV5ICK1</accession>
<feature type="transmembrane region" description="Helical" evidence="1">
    <location>
        <begin position="19"/>
        <end position="36"/>
    </location>
</feature>
<keyword evidence="1" id="KW-1133">Transmembrane helix</keyword>
<gene>
    <name evidence="2" type="ORF">SLEP1_g8423</name>
</gene>
<dbReference type="EMBL" id="BPVZ01000008">
    <property type="protein sequence ID" value="GKU95005.1"/>
    <property type="molecule type" value="Genomic_DNA"/>
</dbReference>
<keyword evidence="1" id="KW-0812">Transmembrane</keyword>
<dbReference type="Proteomes" id="UP001054252">
    <property type="component" value="Unassembled WGS sequence"/>
</dbReference>
<keyword evidence="3" id="KW-1185">Reference proteome</keyword>
<keyword evidence="1" id="KW-0472">Membrane</keyword>
<reference evidence="2 3" key="1">
    <citation type="journal article" date="2021" name="Commun. Biol.">
        <title>The genome of Shorea leprosula (Dipterocarpaceae) highlights the ecological relevance of drought in aseasonal tropical rainforests.</title>
        <authorList>
            <person name="Ng K.K.S."/>
            <person name="Kobayashi M.J."/>
            <person name="Fawcett J.A."/>
            <person name="Hatakeyama M."/>
            <person name="Paape T."/>
            <person name="Ng C.H."/>
            <person name="Ang C.C."/>
            <person name="Tnah L.H."/>
            <person name="Lee C.T."/>
            <person name="Nishiyama T."/>
            <person name="Sese J."/>
            <person name="O'Brien M.J."/>
            <person name="Copetti D."/>
            <person name="Mohd Noor M.I."/>
            <person name="Ong R.C."/>
            <person name="Putra M."/>
            <person name="Sireger I.Z."/>
            <person name="Indrioko S."/>
            <person name="Kosugi Y."/>
            <person name="Izuno A."/>
            <person name="Isagi Y."/>
            <person name="Lee S.L."/>
            <person name="Shimizu K.K."/>
        </authorList>
    </citation>
    <scope>NUCLEOTIDE SEQUENCE [LARGE SCALE GENOMIC DNA]</scope>
    <source>
        <strain evidence="2">214</strain>
    </source>
</reference>
<evidence type="ECO:0000313" key="3">
    <source>
        <dbReference type="Proteomes" id="UP001054252"/>
    </source>
</evidence>
<protein>
    <submittedName>
        <fullName evidence="2">Uncharacterized protein</fullName>
    </submittedName>
</protein>
<comment type="caution">
    <text evidence="2">The sequence shown here is derived from an EMBL/GenBank/DDBJ whole genome shotgun (WGS) entry which is preliminary data.</text>
</comment>